<dbReference type="PANTHER" id="PTHR35807">
    <property type="entry name" value="TRANSCRIPTIONAL REGULATOR REDD-RELATED"/>
    <property type="match status" value="1"/>
</dbReference>
<accession>A0ABP4E582</accession>
<dbReference type="RefSeq" id="WP_344624560.1">
    <property type="nucleotide sequence ID" value="NZ_BAAALD010000031.1"/>
</dbReference>
<keyword evidence="1" id="KW-0902">Two-component regulatory system</keyword>
<dbReference type="Proteomes" id="UP001499987">
    <property type="component" value="Unassembled WGS sequence"/>
</dbReference>
<comment type="caution">
    <text evidence="4">The sequence shown here is derived from an EMBL/GenBank/DDBJ whole genome shotgun (WGS) entry which is preliminary data.</text>
</comment>
<proteinExistence type="predicted"/>
<evidence type="ECO:0000313" key="5">
    <source>
        <dbReference type="Proteomes" id="UP001499987"/>
    </source>
</evidence>
<evidence type="ECO:0000313" key="4">
    <source>
        <dbReference type="EMBL" id="GAA1088436.1"/>
    </source>
</evidence>
<organism evidence="4 5">
    <name type="scientific">Kitasatospora arboriphila</name>
    <dbReference type="NCBI Taxonomy" id="258052"/>
    <lineage>
        <taxon>Bacteria</taxon>
        <taxon>Bacillati</taxon>
        <taxon>Actinomycetota</taxon>
        <taxon>Actinomycetes</taxon>
        <taxon>Kitasatosporales</taxon>
        <taxon>Streptomycetaceae</taxon>
        <taxon>Kitasatospora</taxon>
    </lineage>
</organism>
<feature type="domain" description="Bacterial transcriptional activator" evidence="3">
    <location>
        <begin position="146"/>
        <end position="279"/>
    </location>
</feature>
<evidence type="ECO:0000256" key="1">
    <source>
        <dbReference type="ARBA" id="ARBA00023012"/>
    </source>
</evidence>
<reference evidence="5" key="1">
    <citation type="journal article" date="2019" name="Int. J. Syst. Evol. Microbiol.">
        <title>The Global Catalogue of Microorganisms (GCM) 10K type strain sequencing project: providing services to taxonomists for standard genome sequencing and annotation.</title>
        <authorList>
            <consortium name="The Broad Institute Genomics Platform"/>
            <consortium name="The Broad Institute Genome Sequencing Center for Infectious Disease"/>
            <person name="Wu L."/>
            <person name="Ma J."/>
        </authorList>
    </citation>
    <scope>NUCLEOTIDE SEQUENCE [LARGE SCALE GENOMIC DNA]</scope>
    <source>
        <strain evidence="5">JCM 13002</strain>
    </source>
</reference>
<name>A0ABP4E582_9ACTN</name>
<evidence type="ECO:0000256" key="2">
    <source>
        <dbReference type="SAM" id="MobiDB-lite"/>
    </source>
</evidence>
<dbReference type="Gene3D" id="1.25.40.10">
    <property type="entry name" value="Tetratricopeptide repeat domain"/>
    <property type="match status" value="1"/>
</dbReference>
<sequence>MIQALPGGAGIRSVATARGGQARRSVPADPAPPPPRPRALRAADGPDGHRPCPVTGVRIDLLGGFALHLDGEEVQPGIGARRLLALLAVEPGGLTRARAAAVLWPGLEPARAGAALRTALHRLPGCRADLLHEGRERLRLAPDVATDLGELRTTATRVLNLALPLDAEELGRAATCDFGHDLLPDWEEDWLDHHRMRWREQRLHTLEALSFRLVQAGWVGAAVDAALIAIHADNLRESAHETLVAAYLAAGNRIAANAYRATYREQLRRELGGREPAARDTGGRPGGPHGGGEQGIRSLRSLHRPATGRQDAP</sequence>
<dbReference type="InterPro" id="IPR005158">
    <property type="entry name" value="BTAD"/>
</dbReference>
<dbReference type="SMART" id="SM01043">
    <property type="entry name" value="BTAD"/>
    <property type="match status" value="1"/>
</dbReference>
<feature type="region of interest" description="Disordered" evidence="2">
    <location>
        <begin position="270"/>
        <end position="313"/>
    </location>
</feature>
<feature type="region of interest" description="Disordered" evidence="2">
    <location>
        <begin position="15"/>
        <end position="50"/>
    </location>
</feature>
<evidence type="ECO:0000259" key="3">
    <source>
        <dbReference type="SMART" id="SM01043"/>
    </source>
</evidence>
<gene>
    <name evidence="4" type="ORF">GCM10009663_35060</name>
</gene>
<protein>
    <recommendedName>
        <fullName evidence="3">Bacterial transcriptional activator domain-containing protein</fullName>
    </recommendedName>
</protein>
<dbReference type="Pfam" id="PF03704">
    <property type="entry name" value="BTAD"/>
    <property type="match status" value="1"/>
</dbReference>
<dbReference type="InterPro" id="IPR036388">
    <property type="entry name" value="WH-like_DNA-bd_sf"/>
</dbReference>
<keyword evidence="5" id="KW-1185">Reference proteome</keyword>
<feature type="compositionally biased region" description="Basic and acidic residues" evidence="2">
    <location>
        <begin position="270"/>
        <end position="282"/>
    </location>
</feature>
<dbReference type="InterPro" id="IPR051677">
    <property type="entry name" value="AfsR-DnrI-RedD_regulator"/>
</dbReference>
<dbReference type="EMBL" id="BAAALD010000031">
    <property type="protein sequence ID" value="GAA1088436.1"/>
    <property type="molecule type" value="Genomic_DNA"/>
</dbReference>
<dbReference type="Gene3D" id="1.10.10.10">
    <property type="entry name" value="Winged helix-like DNA-binding domain superfamily/Winged helix DNA-binding domain"/>
    <property type="match status" value="1"/>
</dbReference>
<feature type="compositionally biased region" description="Gly residues" evidence="2">
    <location>
        <begin position="283"/>
        <end position="294"/>
    </location>
</feature>
<dbReference type="InterPro" id="IPR011990">
    <property type="entry name" value="TPR-like_helical_dom_sf"/>
</dbReference>